<feature type="binding site" evidence="5">
    <location>
        <position position="41"/>
    </location>
    <ligand>
        <name>molybdate</name>
        <dbReference type="ChEBI" id="CHEBI:36264"/>
    </ligand>
</feature>
<dbReference type="PATRIC" id="fig|1229783.3.peg.823"/>
<feature type="binding site" evidence="5">
    <location>
        <position position="190"/>
    </location>
    <ligand>
        <name>molybdate</name>
        <dbReference type="ChEBI" id="CHEBI:36264"/>
    </ligand>
</feature>
<dbReference type="PROSITE" id="PS51257">
    <property type="entry name" value="PROKAR_LIPOPROTEIN"/>
    <property type="match status" value="1"/>
</dbReference>
<dbReference type="eggNOG" id="COG0725">
    <property type="taxonomic scope" value="Bacteria"/>
</dbReference>
<reference evidence="6 7" key="1">
    <citation type="journal article" date="2013" name="Genome Announc.">
        <title>Genome Sequence of Staphylococcus massiliensis Strain S46, Isolated from the Surface of Healthy Human Skin.</title>
        <authorList>
            <person name="Srivastav R."/>
            <person name="Singh A."/>
            <person name="Jangir P.K."/>
            <person name="Kumari C."/>
            <person name="Muduli S."/>
            <person name="Sharma R."/>
        </authorList>
    </citation>
    <scope>NUCLEOTIDE SEQUENCE [LARGE SCALE GENOMIC DNA]</scope>
    <source>
        <strain evidence="6 7">S46</strain>
    </source>
</reference>
<keyword evidence="4" id="KW-0732">Signal</keyword>
<dbReference type="Proteomes" id="UP000009885">
    <property type="component" value="Unassembled WGS sequence"/>
</dbReference>
<dbReference type="GO" id="GO:0015689">
    <property type="term" value="P:molybdate ion transport"/>
    <property type="evidence" value="ECO:0007669"/>
    <property type="project" value="InterPro"/>
</dbReference>
<keyword evidence="7" id="KW-1185">Reference proteome</keyword>
<dbReference type="PANTHER" id="PTHR30632">
    <property type="entry name" value="MOLYBDATE-BINDING PERIPLASMIC PROTEIN"/>
    <property type="match status" value="1"/>
</dbReference>
<dbReference type="OrthoDB" id="9785015at2"/>
<dbReference type="Pfam" id="PF13531">
    <property type="entry name" value="SBP_bac_11"/>
    <property type="match status" value="1"/>
</dbReference>
<evidence type="ECO:0000256" key="2">
    <source>
        <dbReference type="ARBA" id="ARBA00022505"/>
    </source>
</evidence>
<feature type="binding site" evidence="5">
    <location>
        <position position="172"/>
    </location>
    <ligand>
        <name>molybdate</name>
        <dbReference type="ChEBI" id="CHEBI:36264"/>
    </ligand>
</feature>
<dbReference type="AlphaFoldDB" id="K9B5D1"/>
<comment type="caution">
    <text evidence="6">The sequence shown here is derived from an EMBL/GenBank/DDBJ whole genome shotgun (WGS) entry which is preliminary data.</text>
</comment>
<dbReference type="RefSeq" id="WP_009382833.1">
    <property type="nucleotide sequence ID" value="NZ_AMSQ01000005.1"/>
</dbReference>
<dbReference type="PIRSF" id="PIRSF004846">
    <property type="entry name" value="ModA"/>
    <property type="match status" value="1"/>
</dbReference>
<dbReference type="FunFam" id="3.40.190.10:FF:000035">
    <property type="entry name" value="Molybdate ABC transporter substrate-binding protein"/>
    <property type="match status" value="1"/>
</dbReference>
<organism evidence="6 7">
    <name type="scientific">Staphylococcus massiliensis S46</name>
    <dbReference type="NCBI Taxonomy" id="1229783"/>
    <lineage>
        <taxon>Bacteria</taxon>
        <taxon>Bacillati</taxon>
        <taxon>Bacillota</taxon>
        <taxon>Bacilli</taxon>
        <taxon>Bacillales</taxon>
        <taxon>Staphylococcaceae</taxon>
        <taxon>Staphylococcus</taxon>
    </lineage>
</organism>
<dbReference type="SUPFAM" id="SSF53850">
    <property type="entry name" value="Periplasmic binding protein-like II"/>
    <property type="match status" value="1"/>
</dbReference>
<dbReference type="PANTHER" id="PTHR30632:SF0">
    <property type="entry name" value="SULFATE-BINDING PROTEIN"/>
    <property type="match status" value="1"/>
</dbReference>
<evidence type="ECO:0000256" key="1">
    <source>
        <dbReference type="ARBA" id="ARBA00009175"/>
    </source>
</evidence>
<proteinExistence type="inferred from homology"/>
<dbReference type="Gene3D" id="3.40.190.10">
    <property type="entry name" value="Periplasmic binding protein-like II"/>
    <property type="match status" value="2"/>
</dbReference>
<dbReference type="GO" id="GO:1901359">
    <property type="term" value="F:tungstate binding"/>
    <property type="evidence" value="ECO:0007669"/>
    <property type="project" value="UniProtKB-ARBA"/>
</dbReference>
<keyword evidence="2 5" id="KW-0500">Molybdenum</keyword>
<sequence length="252" mass="28408">MKGEAVMKRLLGIIMMMVVVLAGCTQSKDSQSSLQISAAASLSDVSKELKTAFNKEHPDIKVDFNYGGSGALRKQIETGAPVDVFMSANQKDVTALKDKDKVSKTYNYARNELALITHKDADIKQISDLDKDDRFAIGEVNTVPAGKYAKSYLEEHQLYDRYESNYVFAKDVRQVLNYVKRGNAQLGIVYETVLYQDGKAIQDVKKLENLPIKRDIVYQAGIVSDKTASEKWLTFLKSDEAKRIFKKYHFNV</sequence>
<evidence type="ECO:0000256" key="5">
    <source>
        <dbReference type="PIRSR" id="PIRSR004846-1"/>
    </source>
</evidence>
<dbReference type="GO" id="GO:0046872">
    <property type="term" value="F:metal ion binding"/>
    <property type="evidence" value="ECO:0007669"/>
    <property type="project" value="UniProtKB-KW"/>
</dbReference>
<protein>
    <submittedName>
        <fullName evidence="6">Putative molybdate-binding lipoprotein</fullName>
    </submittedName>
</protein>
<accession>K9B5D1</accession>
<evidence type="ECO:0000313" key="7">
    <source>
        <dbReference type="Proteomes" id="UP000009885"/>
    </source>
</evidence>
<dbReference type="STRING" id="1229783.C273_04090"/>
<feature type="binding site" evidence="5">
    <location>
        <position position="69"/>
    </location>
    <ligand>
        <name>molybdate</name>
        <dbReference type="ChEBI" id="CHEBI:36264"/>
    </ligand>
</feature>
<evidence type="ECO:0000313" key="6">
    <source>
        <dbReference type="EMBL" id="EKU48955.1"/>
    </source>
</evidence>
<evidence type="ECO:0000256" key="4">
    <source>
        <dbReference type="ARBA" id="ARBA00022729"/>
    </source>
</evidence>
<dbReference type="NCBIfam" id="TIGR01256">
    <property type="entry name" value="modA"/>
    <property type="match status" value="1"/>
</dbReference>
<dbReference type="InterPro" id="IPR005950">
    <property type="entry name" value="ModA"/>
</dbReference>
<dbReference type="GO" id="GO:0030973">
    <property type="term" value="F:molybdate ion binding"/>
    <property type="evidence" value="ECO:0007669"/>
    <property type="project" value="TreeGrafter"/>
</dbReference>
<feature type="binding site" evidence="5">
    <location>
        <position position="145"/>
    </location>
    <ligand>
        <name>molybdate</name>
        <dbReference type="ChEBI" id="CHEBI:36264"/>
    </ligand>
</feature>
<evidence type="ECO:0000256" key="3">
    <source>
        <dbReference type="ARBA" id="ARBA00022723"/>
    </source>
</evidence>
<keyword evidence="3 5" id="KW-0479">Metal-binding</keyword>
<dbReference type="InterPro" id="IPR050682">
    <property type="entry name" value="ModA/WtpA"/>
</dbReference>
<keyword evidence="6" id="KW-0449">Lipoprotein</keyword>
<dbReference type="EMBL" id="AMSQ01000005">
    <property type="protein sequence ID" value="EKU48955.1"/>
    <property type="molecule type" value="Genomic_DNA"/>
</dbReference>
<name>K9B5D1_9STAP</name>
<gene>
    <name evidence="6" type="ORF">C273_04090</name>
</gene>
<comment type="similarity">
    <text evidence="1">Belongs to the bacterial solute-binding protein ModA family.</text>
</comment>